<name>A0ACC1XVN2_MELAZ</name>
<keyword evidence="2" id="KW-1185">Reference proteome</keyword>
<dbReference type="Proteomes" id="UP001164539">
    <property type="component" value="Chromosome 7"/>
</dbReference>
<gene>
    <name evidence="1" type="ORF">OWV82_013846</name>
</gene>
<comment type="caution">
    <text evidence="1">The sequence shown here is derived from an EMBL/GenBank/DDBJ whole genome shotgun (WGS) entry which is preliminary data.</text>
</comment>
<organism evidence="1 2">
    <name type="scientific">Melia azedarach</name>
    <name type="common">Chinaberry tree</name>
    <dbReference type="NCBI Taxonomy" id="155640"/>
    <lineage>
        <taxon>Eukaryota</taxon>
        <taxon>Viridiplantae</taxon>
        <taxon>Streptophyta</taxon>
        <taxon>Embryophyta</taxon>
        <taxon>Tracheophyta</taxon>
        <taxon>Spermatophyta</taxon>
        <taxon>Magnoliopsida</taxon>
        <taxon>eudicotyledons</taxon>
        <taxon>Gunneridae</taxon>
        <taxon>Pentapetalae</taxon>
        <taxon>rosids</taxon>
        <taxon>malvids</taxon>
        <taxon>Sapindales</taxon>
        <taxon>Meliaceae</taxon>
        <taxon>Melia</taxon>
    </lineage>
</organism>
<proteinExistence type="predicted"/>
<accession>A0ACC1XVN2</accession>
<sequence length="466" mass="50224">MTSARKRKGKVVEATTEHYVGASSNGIVKSTKRTTGQCYKAIGKIGDFSVENDENCSPSSSAVALGAQHPGRGACLLETTRKLPSLDLYPGQILCPYAKIKLQLFPIDEGTRMGLEKDGFHPYLELTLSTRKKISSVLKHLNSKWGSSSIALGEPLLFPYSIAENTVSYRWTMNDNDISAGDVYAAIGNPTIFRLRYGWFSNSEAETSGGPSTSSISEGLESEGTQKDSSSKMENKNDEIKQIEASRGEPKAIIESGETDEGLPEKASFDRPVGSMDNEVRMDNSIGQSSLLWADSLTSISIGGLLSEVSLQGRLNNNDIKSNGNDAGLQPSLLISDSFDAFIAGQMNHSHIPRPNSQVSGSSILDAEDTCHAFAFKKFSSSEKEAHALAAGAYFKSNQGAGAETLKFPNVTEANVRSGTPQGDASQESERDLPLSSRVYSDESSLGLSGIKRFLLNIGEWKNYGE</sequence>
<protein>
    <submittedName>
        <fullName evidence="1">TSL-kinase interacting protein 1-like</fullName>
    </submittedName>
</protein>
<evidence type="ECO:0000313" key="2">
    <source>
        <dbReference type="Proteomes" id="UP001164539"/>
    </source>
</evidence>
<evidence type="ECO:0000313" key="1">
    <source>
        <dbReference type="EMBL" id="KAJ4715494.1"/>
    </source>
</evidence>
<reference evidence="1 2" key="1">
    <citation type="journal article" date="2023" name="Science">
        <title>Complex scaffold remodeling in plant triterpene biosynthesis.</title>
        <authorList>
            <person name="De La Pena R."/>
            <person name="Hodgson H."/>
            <person name="Liu J.C."/>
            <person name="Stephenson M.J."/>
            <person name="Martin A.C."/>
            <person name="Owen C."/>
            <person name="Harkess A."/>
            <person name="Leebens-Mack J."/>
            <person name="Jimenez L.E."/>
            <person name="Osbourn A."/>
            <person name="Sattely E.S."/>
        </authorList>
    </citation>
    <scope>NUCLEOTIDE SEQUENCE [LARGE SCALE GENOMIC DNA]</scope>
    <source>
        <strain evidence="2">cv. JPN11</strain>
        <tissue evidence="1">Leaf</tissue>
    </source>
</reference>
<dbReference type="EMBL" id="CM051400">
    <property type="protein sequence ID" value="KAJ4715494.1"/>
    <property type="molecule type" value="Genomic_DNA"/>
</dbReference>